<dbReference type="Pfam" id="PF24918">
    <property type="entry name" value="NET2A_C"/>
    <property type="match status" value="1"/>
</dbReference>
<feature type="coiled-coil region" evidence="2">
    <location>
        <begin position="270"/>
        <end position="300"/>
    </location>
</feature>
<name>A0A200PUG5_MACCD</name>
<feature type="region of interest" description="Disordered" evidence="3">
    <location>
        <begin position="300"/>
        <end position="325"/>
    </location>
</feature>
<protein>
    <submittedName>
        <fullName evidence="5">KIP1-like</fullName>
    </submittedName>
</protein>
<dbReference type="GO" id="GO:0003779">
    <property type="term" value="F:actin binding"/>
    <property type="evidence" value="ECO:0007669"/>
    <property type="project" value="InterPro"/>
</dbReference>
<keyword evidence="6" id="KW-1185">Reference proteome</keyword>
<dbReference type="InterPro" id="IPR056888">
    <property type="entry name" value="NET2A-D/KIP1-like_dom"/>
</dbReference>
<dbReference type="InterPro" id="IPR011684">
    <property type="entry name" value="NAB"/>
</dbReference>
<dbReference type="InterPro" id="IPR056889">
    <property type="entry name" value="NET2A-D/KIP1-like_C"/>
</dbReference>
<comment type="caution">
    <text evidence="5">The sequence shown here is derived from an EMBL/GenBank/DDBJ whole genome shotgun (WGS) entry which is preliminary data.</text>
</comment>
<feature type="region of interest" description="Disordered" evidence="3">
    <location>
        <begin position="690"/>
        <end position="747"/>
    </location>
</feature>
<feature type="region of interest" description="Disordered" evidence="3">
    <location>
        <begin position="567"/>
        <end position="590"/>
    </location>
</feature>
<dbReference type="OMA" id="HETQPHE"/>
<feature type="domain" description="NAB" evidence="4">
    <location>
        <begin position="10"/>
        <end position="90"/>
    </location>
</feature>
<sequence>MLQRAASNAYSWWWASHIRTKQSKWLEQNLQDMEEKVKVTLKLLQDDGDSFAKRAEMYYRKRPELINFVEETFRAYKALAERYNHISGELQNANNTIATVFPEQVQFMEDDDEDGSPRAPRQPPLDPSKLVKEPPEPPKPNIPKVPKIPKKDVKGLLTLPTKRVQAKSTSSTPTTVTSSRMTKAEALEQIDKLQKGILALQTEKEFVKGSYESSLANYCEIEKRIGDMQDEVCGLQDEFSVNTFIEDDEARSLMATTALKSCQESLVQLLEKQERSAEESSVEYQRIKEAKEKFEKLKREFLPNQMEDQPKLPEKEGSTAADSSLKSLEQEVEISKQERIELESIREKIKEHFETDADSALTVTELAEKIDELVTKVISLESAVSSQTALIKRLRSETTELHTNLHQLEEDKSTLIKDSNDLTEKLRKLEVGLHGVQDLNKNIEDQNNNLQTHFTEARCNLDHLTEKLQNIKHQEEEKEVETTTDSFQTETTIPPDVVSPLNVESHNEIVQVENMATPNDDSVKMEARSTETEKSATVSHGVNDQEYSHKRNKSLVDLDVLTEKLEKPNELDSVENSSQTGGSDIDVESRQQNNNQDLSLDWQKLLSNGLEDREKILLSEYTSILRNYKDVKKKLTEVEKKNREALFERLVQIRDLKNTNATKDEEIRSLRQKLSILQTGFEGNVDAHVAESEGSQNKRPHDGTEEGSTSLCSVNSDDQADQNVDATTRTEESAMSKTAETPAEEEHEDLKMILVDEPQTLSAIEEKFRKDIDELLEENLEFWLRFSTSFHQIQKFQTSIQDLQTEISKLKAKKKQEGSSSNHTDRSLRSEARPIYKHLREIQTELTVWLEKSAVLKEELQCRFSSLCDIQEEISRVLKMGSKNVDDIELTSVQAAKFQGEVLNMKQENNKVADELQAGLDHVNSLHLEIEKTLSKLNDDYKLSGSSKSHFGRHSSASKPRIPLRSFLFGAKPNKKKPSIFLCINPALHKHHSGDMAEGLPMLFRLYFRRMLG</sequence>
<dbReference type="FunCoup" id="A0A200PUG5">
    <property type="interactions" value="61"/>
</dbReference>
<gene>
    <name evidence="5" type="ORF">BVC80_9075g109</name>
</gene>
<reference evidence="5 6" key="1">
    <citation type="journal article" date="2017" name="Mol. Plant">
        <title>The Genome of Medicinal Plant Macleaya cordata Provides New Insights into Benzylisoquinoline Alkaloids Metabolism.</title>
        <authorList>
            <person name="Liu X."/>
            <person name="Liu Y."/>
            <person name="Huang P."/>
            <person name="Ma Y."/>
            <person name="Qing Z."/>
            <person name="Tang Q."/>
            <person name="Cao H."/>
            <person name="Cheng P."/>
            <person name="Zheng Y."/>
            <person name="Yuan Z."/>
            <person name="Zhou Y."/>
            <person name="Liu J."/>
            <person name="Tang Z."/>
            <person name="Zhuo Y."/>
            <person name="Zhang Y."/>
            <person name="Yu L."/>
            <person name="Huang J."/>
            <person name="Yang P."/>
            <person name="Peng Q."/>
            <person name="Zhang J."/>
            <person name="Jiang W."/>
            <person name="Zhang Z."/>
            <person name="Lin K."/>
            <person name="Ro D.K."/>
            <person name="Chen X."/>
            <person name="Xiong X."/>
            <person name="Shang Y."/>
            <person name="Huang S."/>
            <person name="Zeng J."/>
        </authorList>
    </citation>
    <scope>NUCLEOTIDE SEQUENCE [LARGE SCALE GENOMIC DNA]</scope>
    <source>
        <strain evidence="6">cv. BLH2017</strain>
        <tissue evidence="5">Root</tissue>
    </source>
</reference>
<dbReference type="Pfam" id="PF25014">
    <property type="entry name" value="NET2A"/>
    <property type="match status" value="1"/>
</dbReference>
<keyword evidence="1 2" id="KW-0175">Coiled coil</keyword>
<evidence type="ECO:0000256" key="3">
    <source>
        <dbReference type="SAM" id="MobiDB-lite"/>
    </source>
</evidence>
<feature type="compositionally biased region" description="Low complexity" evidence="3">
    <location>
        <begin position="483"/>
        <end position="492"/>
    </location>
</feature>
<dbReference type="AlphaFoldDB" id="A0A200PUG5"/>
<evidence type="ECO:0000256" key="2">
    <source>
        <dbReference type="SAM" id="Coils"/>
    </source>
</evidence>
<organism evidence="5 6">
    <name type="scientific">Macleaya cordata</name>
    <name type="common">Five-seeded plume-poppy</name>
    <name type="synonym">Bocconia cordata</name>
    <dbReference type="NCBI Taxonomy" id="56857"/>
    <lineage>
        <taxon>Eukaryota</taxon>
        <taxon>Viridiplantae</taxon>
        <taxon>Streptophyta</taxon>
        <taxon>Embryophyta</taxon>
        <taxon>Tracheophyta</taxon>
        <taxon>Spermatophyta</taxon>
        <taxon>Magnoliopsida</taxon>
        <taxon>Ranunculales</taxon>
        <taxon>Papaveraceae</taxon>
        <taxon>Papaveroideae</taxon>
        <taxon>Macleaya</taxon>
    </lineage>
</organism>
<proteinExistence type="predicted"/>
<dbReference type="STRING" id="56857.A0A200PUG5"/>
<feature type="coiled-coil region" evidence="2">
    <location>
        <begin position="621"/>
        <end position="673"/>
    </location>
</feature>
<evidence type="ECO:0000313" key="6">
    <source>
        <dbReference type="Proteomes" id="UP000195402"/>
    </source>
</evidence>
<dbReference type="PANTHER" id="PTHR31631">
    <property type="entry name" value="PROTEIN NETWORKED 2D"/>
    <property type="match status" value="1"/>
</dbReference>
<feature type="compositionally biased region" description="Basic and acidic residues" evidence="3">
    <location>
        <begin position="308"/>
        <end position="317"/>
    </location>
</feature>
<dbReference type="PANTHER" id="PTHR31631:SF0">
    <property type="entry name" value="PROTEIN NETWORKED 2D"/>
    <property type="match status" value="1"/>
</dbReference>
<evidence type="ECO:0000313" key="5">
    <source>
        <dbReference type="EMBL" id="OVA01860.1"/>
    </source>
</evidence>
<dbReference type="PROSITE" id="PS51774">
    <property type="entry name" value="NAB"/>
    <property type="match status" value="1"/>
</dbReference>
<dbReference type="InParanoid" id="A0A200PUG5"/>
<feature type="compositionally biased region" description="Low complexity" evidence="3">
    <location>
        <begin position="168"/>
        <end position="179"/>
    </location>
</feature>
<feature type="region of interest" description="Disordered" evidence="3">
    <location>
        <begin position="474"/>
        <end position="499"/>
    </location>
</feature>
<feature type="region of interest" description="Disordered" evidence="3">
    <location>
        <begin position="109"/>
        <end position="180"/>
    </location>
</feature>
<feature type="compositionally biased region" description="Polar residues" evidence="3">
    <location>
        <begin position="706"/>
        <end position="727"/>
    </location>
</feature>
<dbReference type="OrthoDB" id="616075at2759"/>
<evidence type="ECO:0000259" key="4">
    <source>
        <dbReference type="PROSITE" id="PS51774"/>
    </source>
</evidence>
<evidence type="ECO:0000256" key="1">
    <source>
        <dbReference type="ARBA" id="ARBA00023054"/>
    </source>
</evidence>
<dbReference type="Pfam" id="PF07765">
    <property type="entry name" value="KIP1"/>
    <property type="match status" value="1"/>
</dbReference>
<feature type="region of interest" description="Disordered" evidence="3">
    <location>
        <begin position="811"/>
        <end position="830"/>
    </location>
</feature>
<feature type="compositionally biased region" description="Basic and acidic residues" evidence="3">
    <location>
        <begin position="521"/>
        <end position="534"/>
    </location>
</feature>
<feature type="region of interest" description="Disordered" evidence="3">
    <location>
        <begin position="521"/>
        <end position="550"/>
    </location>
</feature>
<dbReference type="EMBL" id="MVGT01004037">
    <property type="protein sequence ID" value="OVA01860.1"/>
    <property type="molecule type" value="Genomic_DNA"/>
</dbReference>
<dbReference type="Proteomes" id="UP000195402">
    <property type="component" value="Unassembled WGS sequence"/>
</dbReference>
<accession>A0A200PUG5</accession>